<dbReference type="InterPro" id="IPR050091">
    <property type="entry name" value="PKS_NRPS_Biosynth_Enz"/>
</dbReference>
<dbReference type="Pfam" id="PF02801">
    <property type="entry name" value="Ketoacyl-synt_C"/>
    <property type="match status" value="2"/>
</dbReference>
<dbReference type="Gene3D" id="3.40.366.10">
    <property type="entry name" value="Malonyl-Coenzyme A Acyl Carrier Protein, domain 2"/>
    <property type="match status" value="1"/>
</dbReference>
<evidence type="ECO:0000313" key="7">
    <source>
        <dbReference type="EMBL" id="AHH34186.1"/>
    </source>
</evidence>
<dbReference type="Gene3D" id="3.40.47.10">
    <property type="match status" value="1"/>
</dbReference>
<dbReference type="PANTHER" id="PTHR43775">
    <property type="entry name" value="FATTY ACID SYNTHASE"/>
    <property type="match status" value="1"/>
</dbReference>
<dbReference type="GO" id="GO:0004315">
    <property type="term" value="F:3-oxoacyl-[acyl-carrier-protein] synthase activity"/>
    <property type="evidence" value="ECO:0007669"/>
    <property type="project" value="InterPro"/>
</dbReference>
<dbReference type="GO" id="GO:0006633">
    <property type="term" value="P:fatty acid biosynthetic process"/>
    <property type="evidence" value="ECO:0007669"/>
    <property type="project" value="InterPro"/>
</dbReference>
<dbReference type="PRINTS" id="PR00111">
    <property type="entry name" value="ABHYDROLASE"/>
</dbReference>
<dbReference type="InterPro" id="IPR036291">
    <property type="entry name" value="NAD(P)-bd_dom_sf"/>
</dbReference>
<dbReference type="Pfam" id="PF00550">
    <property type="entry name" value="PP-binding"/>
    <property type="match status" value="1"/>
</dbReference>
<dbReference type="SMART" id="SM00822">
    <property type="entry name" value="PKS_KR"/>
    <property type="match status" value="1"/>
</dbReference>
<dbReference type="PROSITE" id="PS00606">
    <property type="entry name" value="KS3_1"/>
    <property type="match status" value="1"/>
</dbReference>
<dbReference type="SUPFAM" id="SSF53901">
    <property type="entry name" value="Thiolase-like"/>
    <property type="match status" value="1"/>
</dbReference>
<reference evidence="7" key="1">
    <citation type="journal article" date="2014" name="PLoS ONE">
        <title>Characterization of cyanobacterial hydrocarbon composition and distribution of biosynthetic pathways.</title>
        <authorList>
            <person name="Coates R.C."/>
            <person name="Podell S."/>
            <person name="Korobeynikov A."/>
            <person name="Lapidus A."/>
            <person name="Pevzner P."/>
            <person name="Sherman D.H."/>
            <person name="Allen E.E."/>
            <person name="Gerwick L."/>
            <person name="Gerwick W.H."/>
        </authorList>
    </citation>
    <scope>NUCLEOTIDE SEQUENCE</scope>
    <source>
        <strain evidence="7">PNG 5-198</strain>
    </source>
</reference>
<dbReference type="InterPro" id="IPR000073">
    <property type="entry name" value="AB_hydrolase_1"/>
</dbReference>
<proteinExistence type="predicted"/>
<dbReference type="GO" id="GO:0005737">
    <property type="term" value="C:cytoplasm"/>
    <property type="evidence" value="ECO:0007669"/>
    <property type="project" value="TreeGrafter"/>
</dbReference>
<dbReference type="Gene3D" id="3.40.50.300">
    <property type="entry name" value="P-loop containing nucleotide triphosphate hydrolases"/>
    <property type="match status" value="1"/>
</dbReference>
<dbReference type="EMBL" id="KF550301">
    <property type="protein sequence ID" value="AHH34186.1"/>
    <property type="molecule type" value="Genomic_DNA"/>
</dbReference>
<dbReference type="Gene3D" id="1.10.1200.10">
    <property type="entry name" value="ACP-like"/>
    <property type="match status" value="1"/>
</dbReference>
<dbReference type="InterPro" id="IPR020806">
    <property type="entry name" value="PKS_PP-bd"/>
</dbReference>
<dbReference type="SUPFAM" id="SSF55048">
    <property type="entry name" value="Probable ACP-binding domain of malonyl-CoA ACP transacylase"/>
    <property type="match status" value="1"/>
</dbReference>
<feature type="region of interest" description="Disordered" evidence="4">
    <location>
        <begin position="367"/>
        <end position="393"/>
    </location>
</feature>
<dbReference type="InterPro" id="IPR057326">
    <property type="entry name" value="KR_dom"/>
</dbReference>
<dbReference type="InterPro" id="IPR014030">
    <property type="entry name" value="Ketoacyl_synth_N"/>
</dbReference>
<evidence type="ECO:0000259" key="5">
    <source>
        <dbReference type="PROSITE" id="PS50075"/>
    </source>
</evidence>
<dbReference type="InterPro" id="IPR020841">
    <property type="entry name" value="PKS_Beta-ketoAc_synthase_dom"/>
</dbReference>
<dbReference type="Pfam" id="PF00561">
    <property type="entry name" value="Abhydrolase_1"/>
    <property type="match status" value="1"/>
</dbReference>
<feature type="domain" description="Ketosynthase family 3 (KS3)" evidence="6">
    <location>
        <begin position="37"/>
        <end position="487"/>
    </location>
</feature>
<keyword evidence="2" id="KW-0597">Phosphoprotein</keyword>
<dbReference type="SMART" id="SM00827">
    <property type="entry name" value="PKS_AT"/>
    <property type="match status" value="1"/>
</dbReference>
<dbReference type="InterPro" id="IPR016036">
    <property type="entry name" value="Malonyl_transacylase_ACP-bd"/>
</dbReference>
<dbReference type="InterPro" id="IPR001227">
    <property type="entry name" value="Ac_transferase_dom_sf"/>
</dbReference>
<dbReference type="SUPFAM" id="SSF52151">
    <property type="entry name" value="FabD/lysophospholipase-like"/>
    <property type="match status" value="1"/>
</dbReference>
<dbReference type="CDD" id="cd08955">
    <property type="entry name" value="KR_2_FAS_SDR_x"/>
    <property type="match status" value="1"/>
</dbReference>
<dbReference type="Gene3D" id="3.40.50.720">
    <property type="entry name" value="NAD(P)-binding Rossmann-like Domain"/>
    <property type="match status" value="1"/>
</dbReference>
<dbReference type="InterPro" id="IPR014031">
    <property type="entry name" value="Ketoacyl_synth_C"/>
</dbReference>
<dbReference type="InterPro" id="IPR049490">
    <property type="entry name" value="C883_1060-like_KR_N"/>
</dbReference>
<dbReference type="InterPro" id="IPR009081">
    <property type="entry name" value="PP-bd_ACP"/>
</dbReference>
<evidence type="ECO:0000256" key="2">
    <source>
        <dbReference type="ARBA" id="ARBA00022553"/>
    </source>
</evidence>
<dbReference type="Pfam" id="PF13469">
    <property type="entry name" value="Sulfotransfer_3"/>
    <property type="match status" value="1"/>
</dbReference>
<dbReference type="InterPro" id="IPR016035">
    <property type="entry name" value="Acyl_Trfase/lysoPLipase"/>
</dbReference>
<feature type="compositionally biased region" description="Basic and acidic residues" evidence="4">
    <location>
        <begin position="367"/>
        <end position="377"/>
    </location>
</feature>
<evidence type="ECO:0000256" key="3">
    <source>
        <dbReference type="ARBA" id="ARBA00022679"/>
    </source>
</evidence>
<dbReference type="InterPro" id="IPR036736">
    <property type="entry name" value="ACP-like_sf"/>
</dbReference>
<sequence>MFRSMLPVDDIAKRIANLSPEKRALLELQLQKRKGLKEPIAIIGIGCRFPGASSPKSFWQLLKNGVDAITEVPPERWDIERFYDKDPTAPGKMYCRYGGFLAHVDKFDPEFFGIAPREATYIDPQQRLLLEVIWEALEDAGQVPSKLSGSQTGVFVGISTHDYGQLLLQSPEVVDTYTNTGVASTMAANRISYLLNFKGPSLTVDTACSSSLVAVHLACQSIWNGESTVAIAGGVNLMLTPVVTVGLSKLTALSPDGRCKAFDSRANGFVRGEGAGVIVVKPLSKALIDKDPIYAVIRGSAVNQDGRTNGLTAPNRDAQEAVLVSAYQHAGISPSDVQYVETHGTGTLLGDPIEAMALGNVLKRDRKAVPKEHRSDNNSDNNSDNYGALSTHPTNKPVAIGSVKSNIGHLEAAAGIASLIKVALSLKHQERLPSLHFQEPNPHIPFDELPLRVQQQREPWPWDVIPPFAGVSSFGFGGTNAHVVLQGAPELTKATSNDRDENDQDQNYHLFTLSAKTATALQTLGKRYIDFIGSEPSSTLADICLTSNKGRSHFNYRLALLVKSTDQLQQQLTKLTESETISEKIAQNSPTPPEIVFLFTGQGSQYSGMGRQLYETQPIFRATLDQCAEILQSYLEQPLLDVLYPEILSDNSDNSTLNQTAYTQPALFALEYSLAQLWRSWGIEPTVVMGHSVGEYVAATVAGVFSLEDGLKLIAERARLMQQLPAGGEMAVILTNEQQVTEAIQSLSDKVSIAAINGPENIVISGESQAVQTVIARLRSQKVKSLKLPVSHAFHSHLMQPMVGDFAQVLSEISLHPPQIEIISNLTGKLATAEIATTEYWCDHVRGSVKFYQSMETLYQEGYQLCVEVGPKPSLLGMGKACLPKGKLTAIPSLRPGKPDSRQMLESLASLYKHGASVDWGRFHQHNPRRLVSLPTYPFERQRYWLDTTSVKPLSPISYGQLSTPSYGDWLYQIAWRPKDVDSSDISTDISKSSTTWLIFADKEGFGERFGETLIQQLAEKCQKVLLISPGSSYEQLQPNHYQINPAQPQHFQRLLAQEVESLNATSVIVVHMWSLDTPALDRLQTFPLDATLENGCGSVLHLLQGLVKAELAQPPRLWLVTEGTQPVALEKKGKTKKSLQIAQSPLWGLGAVIAQEHPEIWGGIIDLEPSQDSALNNEQHYQEQSLMLLNQILQPQGENQIALRDGQAYVPRLIHQQQQSQPPALPLQLKPDSTYLITGGLGSLGLKVAEWMVDKGARYLVLVGRSQPNPRASEIIGKLEEQGVMVVLEQVDVSQEAQVRDCLNRIQVSLPPLKGIIHGAGVLEDGVLLHQDWAKFARVMKPKVEGAWNLHRLTQDIALELFVLFSSATSILGTPGQGNYSAANGFLDSLSHYRQGQGASALSINWGPWAEMGLAAGVGKRMAMLGIEPIQAPQGLQILEQLLAQDGAQVGVLPVEWSKLKERLPVELPLFLSEVITTETLPPQGDRENDNSGIFDQLLGSTTTQREELLNDYLKQQIAKALGISREISGSSNLMDLGADSLMIVEVLNACKKDLKITLYPREFYERPTITALAEYLALEMERLHQPQPTQTSLTTTSLSDIKNWANPWAWNNSERNFTKPTQRNRSMVFLLCSPRSGSTLLRVMLAGHRDLFCPPELHLLPFESMAERNQSLGSTHLGEGLARAFMEIMNLDAEASTTLVEEITQQDWSIQKVYGRLQELTGKRTLVDKSPTYAGSLETLRHAEDLFEEAKYIHLVRHPYAVIDSFVKNRMDKIFGIDEVNPYWLAEEVWTTCNRNILDFCEEIAPSNHHLVYYEELVKQPALVMARLCEFLDIPFDEAVLEPYQGQRMTDGVHPQSLPVDDPNFRNHNQIDSALGEVWRQIQLPRPLGNFAEEVATRLDYQLPLLLEPSAQPANLGQKATLPEQLEPMQESYLDVRGLQLCLCSWGPVDGDLILCIHGVLEHGAAWEEIARPLASMGYRVVAPDQRGHGLSQHVGMGGSYQLIDYLGDLDAIAFGAAEPNPNPLTDQPFILVGHSMGAVVAATFASVRPEKVKSLVLLEPVLPGEGKEDETAQQLATHLDYLASPPQHQVFEDIQAAANRLRRLTPNLSEELALKHAERLTEPGEGGVRWRWDPRLQIRTGIGLSGTAFNRDKYTQLLNQIKAPTTLVYGNNSNFNRAEDLALQQAAIPHAKTVTLSGGHNLHVDAPDAIVAIIANQKLNLKNSKVTR</sequence>
<dbReference type="PROSITE" id="PS52004">
    <property type="entry name" value="KS3_2"/>
    <property type="match status" value="1"/>
</dbReference>
<protein>
    <submittedName>
        <fullName evidence="7">Polyketide synthase</fullName>
    </submittedName>
</protein>
<dbReference type="Pfam" id="PF00698">
    <property type="entry name" value="Acyl_transf_1"/>
    <property type="match status" value="1"/>
</dbReference>
<dbReference type="Pfam" id="PF00109">
    <property type="entry name" value="ketoacyl-synt"/>
    <property type="match status" value="1"/>
</dbReference>
<dbReference type="Pfam" id="PF22621">
    <property type="entry name" value="CurL-like_PKS_C"/>
    <property type="match status" value="1"/>
</dbReference>
<dbReference type="PRINTS" id="PR00412">
    <property type="entry name" value="EPOXHYDRLASE"/>
</dbReference>
<evidence type="ECO:0000259" key="6">
    <source>
        <dbReference type="PROSITE" id="PS52004"/>
    </source>
</evidence>
<dbReference type="InterPro" id="IPR027417">
    <property type="entry name" value="P-loop_NTPase"/>
</dbReference>
<dbReference type="Pfam" id="PF08659">
    <property type="entry name" value="KR"/>
    <property type="match status" value="1"/>
</dbReference>
<accession>W5U986</accession>
<dbReference type="GO" id="GO:0071770">
    <property type="term" value="P:DIM/DIP cell wall layer assembly"/>
    <property type="evidence" value="ECO:0007669"/>
    <property type="project" value="TreeGrafter"/>
</dbReference>
<dbReference type="GO" id="GO:0005886">
    <property type="term" value="C:plasma membrane"/>
    <property type="evidence" value="ECO:0007669"/>
    <property type="project" value="TreeGrafter"/>
</dbReference>
<dbReference type="PANTHER" id="PTHR43775:SF37">
    <property type="entry name" value="SI:DKEY-61P9.11"/>
    <property type="match status" value="1"/>
</dbReference>
<dbReference type="SUPFAM" id="SSF51735">
    <property type="entry name" value="NAD(P)-binding Rossmann-fold domains"/>
    <property type="match status" value="2"/>
</dbReference>
<evidence type="ECO:0000256" key="1">
    <source>
        <dbReference type="ARBA" id="ARBA00022450"/>
    </source>
</evidence>
<dbReference type="Gene3D" id="3.30.70.3290">
    <property type="match status" value="1"/>
</dbReference>
<dbReference type="FunFam" id="3.40.47.10:FF:000019">
    <property type="entry name" value="Polyketide synthase type I"/>
    <property type="match status" value="1"/>
</dbReference>
<feature type="domain" description="Carrier" evidence="5">
    <location>
        <begin position="1506"/>
        <end position="1582"/>
    </location>
</feature>
<dbReference type="InterPro" id="IPR013968">
    <property type="entry name" value="PKS_KR"/>
</dbReference>
<evidence type="ECO:0000256" key="4">
    <source>
        <dbReference type="SAM" id="MobiDB-lite"/>
    </source>
</evidence>
<dbReference type="SMART" id="SM00823">
    <property type="entry name" value="PKS_PP"/>
    <property type="match status" value="1"/>
</dbReference>
<dbReference type="PROSITE" id="PS50075">
    <property type="entry name" value="CARRIER"/>
    <property type="match status" value="1"/>
</dbReference>
<dbReference type="InterPro" id="IPR014043">
    <property type="entry name" value="Acyl_transferase_dom"/>
</dbReference>
<name>W5U986_9CYAN</name>
<dbReference type="Gene3D" id="3.40.50.1820">
    <property type="entry name" value="alpha/beta hydrolase"/>
    <property type="match status" value="1"/>
</dbReference>
<dbReference type="FunFam" id="3.40.366.10:FF:000002">
    <property type="entry name" value="Probable polyketide synthase 2"/>
    <property type="match status" value="1"/>
</dbReference>
<dbReference type="SMART" id="SM00825">
    <property type="entry name" value="PKS_KS"/>
    <property type="match status" value="1"/>
</dbReference>
<dbReference type="Pfam" id="PF21394">
    <property type="entry name" value="Beta-ketacyl_N"/>
    <property type="match status" value="1"/>
</dbReference>
<dbReference type="GO" id="GO:0004312">
    <property type="term" value="F:fatty acid synthase activity"/>
    <property type="evidence" value="ECO:0007669"/>
    <property type="project" value="TreeGrafter"/>
</dbReference>
<dbReference type="RefSeq" id="WP_081431241.1">
    <property type="nucleotide sequence ID" value="NZ_MKZS01000001.1"/>
</dbReference>
<dbReference type="InterPro" id="IPR018201">
    <property type="entry name" value="Ketoacyl_synth_AS"/>
</dbReference>
<dbReference type="SUPFAM" id="SSF47336">
    <property type="entry name" value="ACP-like"/>
    <property type="match status" value="1"/>
</dbReference>
<dbReference type="InterPro" id="IPR016039">
    <property type="entry name" value="Thiolase-like"/>
</dbReference>
<dbReference type="GO" id="GO:0031177">
    <property type="term" value="F:phosphopantetheine binding"/>
    <property type="evidence" value="ECO:0007669"/>
    <property type="project" value="InterPro"/>
</dbReference>
<dbReference type="SUPFAM" id="SSF52540">
    <property type="entry name" value="P-loop containing nucleoside triphosphate hydrolases"/>
    <property type="match status" value="1"/>
</dbReference>
<dbReference type="InterPro" id="IPR000639">
    <property type="entry name" value="Epox_hydrolase-like"/>
</dbReference>
<keyword evidence="1" id="KW-0596">Phosphopantetheine</keyword>
<dbReference type="CDD" id="cd00833">
    <property type="entry name" value="PKS"/>
    <property type="match status" value="1"/>
</dbReference>
<dbReference type="InterPro" id="IPR029058">
    <property type="entry name" value="AB_hydrolase_fold"/>
</dbReference>
<keyword evidence="3" id="KW-0808">Transferase</keyword>
<organism evidence="7">
    <name type="scientific">Moorena bouillonii PNG</name>
    <dbReference type="NCBI Taxonomy" id="568701"/>
    <lineage>
        <taxon>Bacteria</taxon>
        <taxon>Bacillati</taxon>
        <taxon>Cyanobacteriota</taxon>
        <taxon>Cyanophyceae</taxon>
        <taxon>Coleofasciculales</taxon>
        <taxon>Coleofasciculaceae</taxon>
        <taxon>Moorena</taxon>
    </lineage>
</organism>
<dbReference type="SUPFAM" id="SSF53474">
    <property type="entry name" value="alpha/beta-Hydrolases"/>
    <property type="match status" value="1"/>
</dbReference>